<dbReference type="EMBL" id="LUUL01000070">
    <property type="protein sequence ID" value="OAI26498.1"/>
    <property type="molecule type" value="Genomic_DNA"/>
</dbReference>
<dbReference type="RefSeq" id="WP_064026996.1">
    <property type="nucleotide sequence ID" value="NZ_LUUL01000070.1"/>
</dbReference>
<dbReference type="InterPro" id="IPR000014">
    <property type="entry name" value="PAS"/>
</dbReference>
<dbReference type="Gene3D" id="1.20.120.160">
    <property type="entry name" value="HPT domain"/>
    <property type="match status" value="1"/>
</dbReference>
<keyword evidence="9" id="KW-0418">Kinase</keyword>
<feature type="transmembrane region" description="Helical" evidence="18">
    <location>
        <begin position="48"/>
        <end position="68"/>
    </location>
</feature>
<feature type="transmembrane region" description="Helical" evidence="18">
    <location>
        <begin position="223"/>
        <end position="241"/>
    </location>
</feature>
<keyword evidence="8" id="KW-0547">Nucleotide-binding</keyword>
<evidence type="ECO:0000313" key="24">
    <source>
        <dbReference type="EMBL" id="OAI26498.1"/>
    </source>
</evidence>
<evidence type="ECO:0000256" key="1">
    <source>
        <dbReference type="ARBA" id="ARBA00000085"/>
    </source>
</evidence>
<dbReference type="Gene3D" id="3.30.565.10">
    <property type="entry name" value="Histidine kinase-like ATPase, C-terminal domain"/>
    <property type="match status" value="1"/>
</dbReference>
<dbReference type="InterPro" id="IPR001789">
    <property type="entry name" value="Sig_transdc_resp-reg_receiver"/>
</dbReference>
<feature type="domain" description="HPt" evidence="23">
    <location>
        <begin position="1521"/>
        <end position="1617"/>
    </location>
</feature>
<evidence type="ECO:0000256" key="3">
    <source>
        <dbReference type="ARBA" id="ARBA00012438"/>
    </source>
</evidence>
<dbReference type="Pfam" id="PF00072">
    <property type="entry name" value="Response_reg"/>
    <property type="match status" value="2"/>
</dbReference>
<dbReference type="InterPro" id="IPR003594">
    <property type="entry name" value="HATPase_dom"/>
</dbReference>
<feature type="domain" description="PAC" evidence="22">
    <location>
        <begin position="754"/>
        <end position="804"/>
    </location>
</feature>
<dbReference type="InterPro" id="IPR013656">
    <property type="entry name" value="PAS_4"/>
</dbReference>
<keyword evidence="10" id="KW-0067">ATP-binding</keyword>
<dbReference type="SMART" id="SM00448">
    <property type="entry name" value="REC"/>
    <property type="match status" value="2"/>
</dbReference>
<dbReference type="CDD" id="cd00130">
    <property type="entry name" value="PAS"/>
    <property type="match status" value="4"/>
</dbReference>
<keyword evidence="4" id="KW-1003">Cell membrane</keyword>
<evidence type="ECO:0000256" key="11">
    <source>
        <dbReference type="ARBA" id="ARBA00022989"/>
    </source>
</evidence>
<dbReference type="Gene3D" id="3.30.450.20">
    <property type="entry name" value="PAS domain"/>
    <property type="match status" value="4"/>
</dbReference>
<evidence type="ECO:0000259" key="20">
    <source>
        <dbReference type="PROSITE" id="PS50110"/>
    </source>
</evidence>
<dbReference type="InterPro" id="IPR007895">
    <property type="entry name" value="MASE1"/>
</dbReference>
<dbReference type="PANTHER" id="PTHR45339:SF1">
    <property type="entry name" value="HYBRID SIGNAL TRANSDUCTION HISTIDINE KINASE J"/>
    <property type="match status" value="1"/>
</dbReference>
<dbReference type="InterPro" id="IPR036097">
    <property type="entry name" value="HisK_dim/P_sf"/>
</dbReference>
<proteinExistence type="predicted"/>
<evidence type="ECO:0000256" key="16">
    <source>
        <dbReference type="PROSITE-ProRule" id="PRU00110"/>
    </source>
</evidence>
<evidence type="ECO:0000256" key="17">
    <source>
        <dbReference type="PROSITE-ProRule" id="PRU00169"/>
    </source>
</evidence>
<dbReference type="SMART" id="SM00388">
    <property type="entry name" value="HisKA"/>
    <property type="match status" value="1"/>
</dbReference>
<dbReference type="CDD" id="cd17546">
    <property type="entry name" value="REC_hyHK_CKI1_RcsC-like"/>
    <property type="match status" value="2"/>
</dbReference>
<keyword evidence="5 17" id="KW-0597">Phosphoprotein</keyword>
<evidence type="ECO:0000256" key="4">
    <source>
        <dbReference type="ARBA" id="ARBA00022475"/>
    </source>
</evidence>
<dbReference type="FunFam" id="3.30.565.10:FF:000010">
    <property type="entry name" value="Sensor histidine kinase RcsC"/>
    <property type="match status" value="1"/>
</dbReference>
<dbReference type="InterPro" id="IPR000700">
    <property type="entry name" value="PAS-assoc_C"/>
</dbReference>
<evidence type="ECO:0000256" key="10">
    <source>
        <dbReference type="ARBA" id="ARBA00022840"/>
    </source>
</evidence>
<dbReference type="Proteomes" id="UP000077734">
    <property type="component" value="Unassembled WGS sequence"/>
</dbReference>
<evidence type="ECO:0000256" key="15">
    <source>
        <dbReference type="ARBA" id="ARBA00068150"/>
    </source>
</evidence>
<dbReference type="Pfam" id="PF08448">
    <property type="entry name" value="PAS_4"/>
    <property type="match status" value="1"/>
</dbReference>
<evidence type="ECO:0000256" key="6">
    <source>
        <dbReference type="ARBA" id="ARBA00022679"/>
    </source>
</evidence>
<feature type="transmembrane region" description="Helical" evidence="18">
    <location>
        <begin position="195"/>
        <end position="217"/>
    </location>
</feature>
<dbReference type="InterPro" id="IPR008207">
    <property type="entry name" value="Sig_transdc_His_kin_Hpt_dom"/>
</dbReference>
<feature type="domain" description="PAC" evidence="22">
    <location>
        <begin position="385"/>
        <end position="438"/>
    </location>
</feature>
<dbReference type="NCBIfam" id="TIGR00229">
    <property type="entry name" value="sensory_box"/>
    <property type="match status" value="4"/>
</dbReference>
<dbReference type="Pfam" id="PF13426">
    <property type="entry name" value="PAS_9"/>
    <property type="match status" value="3"/>
</dbReference>
<dbReference type="PANTHER" id="PTHR45339">
    <property type="entry name" value="HYBRID SIGNAL TRANSDUCTION HISTIDINE KINASE J"/>
    <property type="match status" value="1"/>
</dbReference>
<dbReference type="SUPFAM" id="SSF47226">
    <property type="entry name" value="Histidine-containing phosphotransfer domain, HPT domain"/>
    <property type="match status" value="1"/>
</dbReference>
<dbReference type="PROSITE" id="PS50894">
    <property type="entry name" value="HPT"/>
    <property type="match status" value="1"/>
</dbReference>
<dbReference type="CDD" id="cd00082">
    <property type="entry name" value="HisKA"/>
    <property type="match status" value="1"/>
</dbReference>
<dbReference type="InterPro" id="IPR011006">
    <property type="entry name" value="CheY-like_superfamily"/>
</dbReference>
<dbReference type="FunFam" id="1.10.287.130:FF:000002">
    <property type="entry name" value="Two-component osmosensing histidine kinase"/>
    <property type="match status" value="1"/>
</dbReference>
<dbReference type="SUPFAM" id="SSF52172">
    <property type="entry name" value="CheY-like"/>
    <property type="match status" value="2"/>
</dbReference>
<sequence length="1700" mass="187519">MAGYPTFNDYLRNIALPMPLRWLAVAAIYWLTARLALLYFAPNGTASVFFVASGFALAALLLGGWRYVSAILLGALALNVLQGKTWPAASVISLGSTAGAWLGAWLLRRRQNFDHSLPTLRDYLLLIGLGGVLACSLPALVGSLTLLSSGIINPQSFLTNLLHWWMGDTLGVILTTPLLLVWNKLPGKLHGRTRLFEVVLILAMNVMAGQLVFLDWFHDSLGSYAKSYWIFLFVSWAAVRLGSRATTLILVITASQAMSGLVRQSSGFIDPGLGDNHALNYWFFMVVLSVVGMALACYFSERHKALETLADREELLRTLLKAMPDKVWLKNPEGVYLLCNPSFEPLFGTTEQHIVGKTDYDFVGPDLADSYRQHDLKALAAGKPSSNQEWLSHADGSHTALYETVKTPVKNSEGKLIGVLGMARDITQLRETQLALGERIKEQKCLHAVFRATEDLQKPLADVLQAVAACLPAAWPEPETTAACIEWDGQRYATDGFNNPLEVQTAPIRIDGAVLGCVTVVCSIPSLAPQPGLLADDKRGLLEAVAERLSDFISRRRREESARNRERIFSSIVSQATDAITLIDAQTFEFIEFNDAACSSLGYSRDEFARLRLPDIQGEFDANTVAKMTDDFMQAGSAQFDTLRRHKNGSLRNVHVSLQVIEIRGRKHLSLIWSDITERKQIEQQFRHLFAHNPAPMLIYERGSLAMVAVNDAFSALYGYSQEQAQTLKLTDLYPDEQKQAIADLAAGLRGYANIGEWRHVRRDGSTIDIISRSHDITFSERNCRVAVITDITELKQAESELRKLWLAVEQSPNSIVITNLNADIEYVNRRFSEVTGYQRDDVIGKNPRILQSGHTSQAVYDAMWDTLTQGKSWSGELVNRRKDGSEYVEWAQITPVRQPDGKITHYLAIKEDITEKKRVAQELESYRHHLEDLVAARTRELVQARQAAEAATLAKSQFLANMSHEIRTPMNAILGMLYLALKQELPAGLHNHLSKAQSAAHSLLGIINDILDFSKIEAGKLEFEATEFALDGVLEQITDAIGLQAEQKGVEFLIRYDVNIPNMLLGDPLRLKQILLNLCGNALKFTERGEVELGFRLLGKKEDVATIQISARDTGIGMDRELQGRLFQKFTQADQSTTRRFGGTGLGLAISKHLVEMMGGRIWIEDSQPGKGTTMCCTIQLPVSLQAEAHRHELYLQTGPLLKGLRVLVVDDNEVSREILAEMLGYFQLEVSVATGGLAAIRQLEAAADRPFDLVLMDWRMPGMNGDEATLRIHADSAIARQPKVVMVTAYGREDVMLLARQAGVDGFLVKPVSPSALLDTILSVLGRGRLPDQPAHSAASAGRPAAAPNFSGCLVLLVEDNAINREFAIELLRSVDIQADQAMDGEEALKMVQQQRYDCVLMDIQMPVLDGLEASRRIRALARQTGDEYFARLPIIAMTALAMASDTEHSLAAGMNDHISKPVEPERLFACLRKWLPSKAAGDTAPSSAASPRAGHCSADLLALQSLQVGEGLRRIGGKEAAYRKQLKRFREHYADAVSELRRLLQANQLPAAENYCHALKGVAGNLGANKLYESVTQIDSLLKRQQIPENADIDRLQELLGQVIDDIDSLAEQPLPEPPAGTRRSQAEILAIIHALAAVLETDLGAAEALMAELRLAAAGGQFESEVNQIAAQVDAFNIDQALILLAGLQQRLTSRH</sequence>
<evidence type="ECO:0000256" key="2">
    <source>
        <dbReference type="ARBA" id="ARBA00004651"/>
    </source>
</evidence>
<dbReference type="SMART" id="SM00086">
    <property type="entry name" value="PAC"/>
    <property type="match status" value="4"/>
</dbReference>
<dbReference type="PROSITE" id="PS50113">
    <property type="entry name" value="PAC"/>
    <property type="match status" value="3"/>
</dbReference>
<feature type="modified residue" description="4-aspartylphosphate" evidence="17">
    <location>
        <position position="1405"/>
    </location>
</feature>
<feature type="transmembrane region" description="Helical" evidence="18">
    <location>
        <begin position="20"/>
        <end position="41"/>
    </location>
</feature>
<keyword evidence="12" id="KW-0902">Two-component regulatory system</keyword>
<dbReference type="SUPFAM" id="SSF55874">
    <property type="entry name" value="ATPase domain of HSP90 chaperone/DNA topoisomerase II/histidine kinase"/>
    <property type="match status" value="1"/>
</dbReference>
<evidence type="ECO:0000259" key="23">
    <source>
        <dbReference type="PROSITE" id="PS50894"/>
    </source>
</evidence>
<dbReference type="SMART" id="SM00091">
    <property type="entry name" value="PAS"/>
    <property type="match status" value="4"/>
</dbReference>
<dbReference type="InterPro" id="IPR035965">
    <property type="entry name" value="PAS-like_dom_sf"/>
</dbReference>
<comment type="caution">
    <text evidence="24">The sequence shown here is derived from an EMBL/GenBank/DDBJ whole genome shotgun (WGS) entry which is preliminary data.</text>
</comment>
<dbReference type="Gene3D" id="3.40.50.2300">
    <property type="match status" value="2"/>
</dbReference>
<dbReference type="InterPro" id="IPR036641">
    <property type="entry name" value="HPT_dom_sf"/>
</dbReference>
<evidence type="ECO:0000259" key="21">
    <source>
        <dbReference type="PROSITE" id="PS50112"/>
    </source>
</evidence>
<keyword evidence="25" id="KW-1185">Reference proteome</keyword>
<feature type="transmembrane region" description="Helical" evidence="18">
    <location>
        <begin position="88"/>
        <end position="107"/>
    </location>
</feature>
<evidence type="ECO:0000259" key="19">
    <source>
        <dbReference type="PROSITE" id="PS50109"/>
    </source>
</evidence>
<dbReference type="GO" id="GO:0005524">
    <property type="term" value="F:ATP binding"/>
    <property type="evidence" value="ECO:0007669"/>
    <property type="project" value="UniProtKB-KW"/>
</dbReference>
<feature type="modified residue" description="4-aspartylphosphate" evidence="17">
    <location>
        <position position="1259"/>
    </location>
</feature>
<evidence type="ECO:0000256" key="18">
    <source>
        <dbReference type="SAM" id="Phobius"/>
    </source>
</evidence>
<feature type="transmembrane region" description="Helical" evidence="18">
    <location>
        <begin position="123"/>
        <end position="152"/>
    </location>
</feature>
<keyword evidence="7 18" id="KW-0812">Transmembrane</keyword>
<feature type="domain" description="PAS" evidence="21">
    <location>
        <begin position="312"/>
        <end position="382"/>
    </location>
</feature>
<dbReference type="InterPro" id="IPR036890">
    <property type="entry name" value="HATPase_C_sf"/>
</dbReference>
<feature type="domain" description="Histidine kinase" evidence="19">
    <location>
        <begin position="962"/>
        <end position="1186"/>
    </location>
</feature>
<dbReference type="Pfam" id="PF02518">
    <property type="entry name" value="HATPase_c"/>
    <property type="match status" value="1"/>
</dbReference>
<gene>
    <name evidence="24" type="ORF">A1356_11215</name>
</gene>
<feature type="transmembrane region" description="Helical" evidence="18">
    <location>
        <begin position="164"/>
        <end position="183"/>
    </location>
</feature>
<keyword evidence="6" id="KW-0808">Transferase</keyword>
<dbReference type="Pfam" id="PF01627">
    <property type="entry name" value="Hpt"/>
    <property type="match status" value="1"/>
</dbReference>
<dbReference type="InterPro" id="IPR003661">
    <property type="entry name" value="HisK_dim/P_dom"/>
</dbReference>
<dbReference type="Pfam" id="PF05231">
    <property type="entry name" value="MASE1"/>
    <property type="match status" value="1"/>
</dbReference>
<dbReference type="PROSITE" id="PS50109">
    <property type="entry name" value="HIS_KIN"/>
    <property type="match status" value="1"/>
</dbReference>
<evidence type="ECO:0000256" key="8">
    <source>
        <dbReference type="ARBA" id="ARBA00022741"/>
    </source>
</evidence>
<feature type="domain" description="PAS" evidence="21">
    <location>
        <begin position="565"/>
        <end position="608"/>
    </location>
</feature>
<name>A0AA91DDL6_9GAMM</name>
<dbReference type="GO" id="GO:0000155">
    <property type="term" value="F:phosphorelay sensor kinase activity"/>
    <property type="evidence" value="ECO:0007669"/>
    <property type="project" value="InterPro"/>
</dbReference>
<dbReference type="PRINTS" id="PR00344">
    <property type="entry name" value="BCTRLSENSOR"/>
</dbReference>
<organism evidence="24 25">
    <name type="scientific">Methylomonas koyamae</name>
    <dbReference type="NCBI Taxonomy" id="702114"/>
    <lineage>
        <taxon>Bacteria</taxon>
        <taxon>Pseudomonadati</taxon>
        <taxon>Pseudomonadota</taxon>
        <taxon>Gammaproteobacteria</taxon>
        <taxon>Methylococcales</taxon>
        <taxon>Methylococcaceae</taxon>
        <taxon>Methylomonas</taxon>
    </lineage>
</organism>
<protein>
    <recommendedName>
        <fullName evidence="15">Sensory/regulatory protein RpfC</fullName>
        <ecNumber evidence="3">2.7.13.3</ecNumber>
    </recommendedName>
</protein>
<dbReference type="Pfam" id="PF00512">
    <property type="entry name" value="HisKA"/>
    <property type="match status" value="1"/>
</dbReference>
<dbReference type="Gene3D" id="1.10.287.130">
    <property type="match status" value="1"/>
</dbReference>
<evidence type="ECO:0000256" key="12">
    <source>
        <dbReference type="ARBA" id="ARBA00023012"/>
    </source>
</evidence>
<dbReference type="InterPro" id="IPR004358">
    <property type="entry name" value="Sig_transdc_His_kin-like_C"/>
</dbReference>
<dbReference type="SUPFAM" id="SSF55785">
    <property type="entry name" value="PYP-like sensor domain (PAS domain)"/>
    <property type="match status" value="4"/>
</dbReference>
<feature type="transmembrane region" description="Helical" evidence="18">
    <location>
        <begin position="281"/>
        <end position="299"/>
    </location>
</feature>
<dbReference type="SUPFAM" id="SSF47384">
    <property type="entry name" value="Homodimeric domain of signal transducing histidine kinase"/>
    <property type="match status" value="1"/>
</dbReference>
<feature type="domain" description="Response regulatory" evidence="20">
    <location>
        <begin position="1356"/>
        <end position="1478"/>
    </location>
</feature>
<accession>A0AA91DDL6</accession>
<evidence type="ECO:0000256" key="5">
    <source>
        <dbReference type="ARBA" id="ARBA00022553"/>
    </source>
</evidence>
<evidence type="ECO:0000256" key="13">
    <source>
        <dbReference type="ARBA" id="ARBA00023136"/>
    </source>
</evidence>
<comment type="subunit">
    <text evidence="14">At low DSF concentrations, interacts with RpfF.</text>
</comment>
<keyword evidence="11 18" id="KW-1133">Transmembrane helix</keyword>
<evidence type="ECO:0000256" key="7">
    <source>
        <dbReference type="ARBA" id="ARBA00022692"/>
    </source>
</evidence>
<dbReference type="PROSITE" id="PS50110">
    <property type="entry name" value="RESPONSE_REGULATORY"/>
    <property type="match status" value="2"/>
</dbReference>
<dbReference type="PROSITE" id="PS50112">
    <property type="entry name" value="PAS"/>
    <property type="match status" value="3"/>
</dbReference>
<evidence type="ECO:0000256" key="9">
    <source>
        <dbReference type="ARBA" id="ARBA00022777"/>
    </source>
</evidence>
<dbReference type="InterPro" id="IPR005467">
    <property type="entry name" value="His_kinase_dom"/>
</dbReference>
<keyword evidence="13 18" id="KW-0472">Membrane</keyword>
<dbReference type="SMART" id="SM00387">
    <property type="entry name" value="HATPase_c"/>
    <property type="match status" value="1"/>
</dbReference>
<feature type="domain" description="Response regulatory" evidence="20">
    <location>
        <begin position="1207"/>
        <end position="1327"/>
    </location>
</feature>
<dbReference type="EC" id="2.7.13.3" evidence="3"/>
<feature type="modified residue" description="Phosphohistidine" evidence="16">
    <location>
        <position position="1560"/>
    </location>
</feature>
<feature type="domain" description="PAS" evidence="21">
    <location>
        <begin position="801"/>
        <end position="847"/>
    </location>
</feature>
<dbReference type="CDD" id="cd16922">
    <property type="entry name" value="HATPase_EvgS-ArcB-TorS-like"/>
    <property type="match status" value="1"/>
</dbReference>
<evidence type="ECO:0000259" key="22">
    <source>
        <dbReference type="PROSITE" id="PS50113"/>
    </source>
</evidence>
<evidence type="ECO:0000313" key="25">
    <source>
        <dbReference type="Proteomes" id="UP000077734"/>
    </source>
</evidence>
<feature type="domain" description="PAC" evidence="22">
    <location>
        <begin position="872"/>
        <end position="926"/>
    </location>
</feature>
<evidence type="ECO:0000256" key="14">
    <source>
        <dbReference type="ARBA" id="ARBA00064003"/>
    </source>
</evidence>
<dbReference type="InterPro" id="IPR001610">
    <property type="entry name" value="PAC"/>
</dbReference>
<dbReference type="GO" id="GO:0005886">
    <property type="term" value="C:plasma membrane"/>
    <property type="evidence" value="ECO:0007669"/>
    <property type="project" value="UniProtKB-SubCell"/>
</dbReference>
<comment type="subcellular location">
    <subcellularLocation>
        <location evidence="2">Cell membrane</location>
        <topology evidence="2">Multi-pass membrane protein</topology>
    </subcellularLocation>
</comment>
<reference evidence="24 25" key="1">
    <citation type="submission" date="2016-03" db="EMBL/GenBank/DDBJ databases">
        <authorList>
            <person name="Heylen K."/>
            <person name="De Vos P."/>
            <person name="Vekeman B."/>
        </authorList>
    </citation>
    <scope>NUCLEOTIDE SEQUENCE [LARGE SCALE GENOMIC DNA]</scope>
    <source>
        <strain evidence="24 25">R-49807</strain>
    </source>
</reference>
<comment type="catalytic activity">
    <reaction evidence="1">
        <text>ATP + protein L-histidine = ADP + protein N-phospho-L-histidine.</text>
        <dbReference type="EC" id="2.7.13.3"/>
    </reaction>
</comment>